<reference evidence="12 13" key="1">
    <citation type="submission" date="2019-06" db="EMBL/GenBank/DDBJ databases">
        <title>Draft Genome Sequence of Candidatus Phytoplasma pini-Related Strain MDPP: A Resource for Comparative Genomics of Gymnosperm-infecting Phytoplasmas.</title>
        <authorList>
            <person name="Cai W."/>
            <person name="Costanzo S."/>
            <person name="Shao J."/>
            <person name="Zhao Y."/>
            <person name="Davis R."/>
        </authorList>
    </citation>
    <scope>NUCLEOTIDE SEQUENCE [LARGE SCALE GENOMIC DNA]</scope>
    <source>
        <strain evidence="12 13">MDPP</strain>
    </source>
</reference>
<dbReference type="PANTHER" id="PTHR11649">
    <property type="entry name" value="MSS1/TRME-RELATED GTP-BINDING PROTEIN"/>
    <property type="match status" value="1"/>
</dbReference>
<evidence type="ECO:0000256" key="3">
    <source>
        <dbReference type="ARBA" id="ARBA00022618"/>
    </source>
</evidence>
<feature type="domain" description="EngB-type G" evidence="11">
    <location>
        <begin position="21"/>
        <end position="195"/>
    </location>
</feature>
<dbReference type="Gene3D" id="3.40.50.300">
    <property type="entry name" value="P-loop containing nucleotide triphosphate hydrolases"/>
    <property type="match status" value="1"/>
</dbReference>
<dbReference type="PROSITE" id="PS51706">
    <property type="entry name" value="G_ENGB"/>
    <property type="match status" value="1"/>
</dbReference>
<evidence type="ECO:0000256" key="7">
    <source>
        <dbReference type="ARBA" id="ARBA00023134"/>
    </source>
</evidence>
<dbReference type="InterPro" id="IPR005225">
    <property type="entry name" value="Small_GTP-bd"/>
</dbReference>
<keyword evidence="6" id="KW-0460">Magnesium</keyword>
<dbReference type="InterPro" id="IPR019987">
    <property type="entry name" value="GTP-bd_ribosome_bio_YsxC"/>
</dbReference>
<evidence type="ECO:0000256" key="2">
    <source>
        <dbReference type="ARBA" id="ARBA00009638"/>
    </source>
</evidence>
<dbReference type="GO" id="GO:0005525">
    <property type="term" value="F:GTP binding"/>
    <property type="evidence" value="ECO:0007669"/>
    <property type="project" value="UniProtKB-UniRule"/>
</dbReference>
<dbReference type="GO" id="GO:0000917">
    <property type="term" value="P:division septum assembly"/>
    <property type="evidence" value="ECO:0007669"/>
    <property type="project" value="UniProtKB-KW"/>
</dbReference>
<dbReference type="PANTHER" id="PTHR11649:SF13">
    <property type="entry name" value="ENGB-TYPE G DOMAIN-CONTAINING PROTEIN"/>
    <property type="match status" value="1"/>
</dbReference>
<evidence type="ECO:0000259" key="11">
    <source>
        <dbReference type="PROSITE" id="PS51706"/>
    </source>
</evidence>
<proteinExistence type="inferred from homology"/>
<dbReference type="NCBIfam" id="TIGR03598">
    <property type="entry name" value="GTPase_YsxC"/>
    <property type="match status" value="1"/>
</dbReference>
<evidence type="ECO:0000256" key="4">
    <source>
        <dbReference type="ARBA" id="ARBA00022723"/>
    </source>
</evidence>
<evidence type="ECO:0000256" key="6">
    <source>
        <dbReference type="ARBA" id="ARBA00022842"/>
    </source>
</evidence>
<dbReference type="Proteomes" id="UP000320078">
    <property type="component" value="Unassembled WGS sequence"/>
</dbReference>
<protein>
    <recommendedName>
        <fullName evidence="10">Probable GTP-binding protein EngB</fullName>
    </recommendedName>
</protein>
<dbReference type="OrthoDB" id="9804921at2"/>
<keyword evidence="5 10" id="KW-0547">Nucleotide-binding</keyword>
<dbReference type="AlphaFoldDB" id="A0A559KJW7"/>
<evidence type="ECO:0000256" key="5">
    <source>
        <dbReference type="ARBA" id="ARBA00022741"/>
    </source>
</evidence>
<keyword evidence="9 10" id="KW-0131">Cell cycle</keyword>
<comment type="function">
    <text evidence="10">Necessary for normal cell division and for the maintenance of normal septation.</text>
</comment>
<keyword evidence="3 10" id="KW-0132">Cell division</keyword>
<dbReference type="InterPro" id="IPR006073">
    <property type="entry name" value="GTP-bd"/>
</dbReference>
<keyword evidence="4" id="KW-0479">Metal-binding</keyword>
<dbReference type="HAMAP" id="MF_00321">
    <property type="entry name" value="GTPase_EngB"/>
    <property type="match status" value="1"/>
</dbReference>
<evidence type="ECO:0000256" key="1">
    <source>
        <dbReference type="ARBA" id="ARBA00001946"/>
    </source>
</evidence>
<dbReference type="RefSeq" id="WP_144658194.1">
    <property type="nucleotide sequence ID" value="NZ_VIAE01000001.1"/>
</dbReference>
<evidence type="ECO:0000256" key="8">
    <source>
        <dbReference type="ARBA" id="ARBA00023210"/>
    </source>
</evidence>
<dbReference type="SUPFAM" id="SSF52540">
    <property type="entry name" value="P-loop containing nucleoside triphosphate hydrolases"/>
    <property type="match status" value="1"/>
</dbReference>
<dbReference type="InterPro" id="IPR027417">
    <property type="entry name" value="P-loop_NTPase"/>
</dbReference>
<name>A0A559KJW7_9MOLU</name>
<evidence type="ECO:0000313" key="12">
    <source>
        <dbReference type="EMBL" id="TVY12423.1"/>
    </source>
</evidence>
<dbReference type="InterPro" id="IPR030393">
    <property type="entry name" value="G_ENGB_dom"/>
</dbReference>
<dbReference type="CDD" id="cd01876">
    <property type="entry name" value="YihA_EngB"/>
    <property type="match status" value="1"/>
</dbReference>
<accession>A0A559KJW7</accession>
<keyword evidence="13" id="KW-1185">Reference proteome</keyword>
<evidence type="ECO:0000313" key="13">
    <source>
        <dbReference type="Proteomes" id="UP000320078"/>
    </source>
</evidence>
<dbReference type="NCBIfam" id="TIGR00231">
    <property type="entry name" value="small_GTP"/>
    <property type="match status" value="1"/>
</dbReference>
<evidence type="ECO:0000256" key="9">
    <source>
        <dbReference type="ARBA" id="ARBA00023306"/>
    </source>
</evidence>
<sequence length="195" mass="22829">MFKKSQFIKSIINIEDRPLPLLPEILLIGRSNVGKSSFINSLTNNKKLAFISKKPGKTSTLNYFLVENDFYLIDSPGYGYSKKKKFQKNIFPIISVFLQKNNYIKYIFQLIDFKIGLTDLDLLINQQLRQYNQTPIVILNKKDKVIKNKIINHKKRIQTKLQHDLTTHSIPIVYLFSCKTKEGLKEIIDFMRLKT</sequence>
<comment type="caution">
    <text evidence="12">The sequence shown here is derived from an EMBL/GenBank/DDBJ whole genome shotgun (WGS) entry which is preliminary data.</text>
</comment>
<keyword evidence="8 10" id="KW-0717">Septation</keyword>
<keyword evidence="7 10" id="KW-0342">GTP-binding</keyword>
<dbReference type="Pfam" id="PF01926">
    <property type="entry name" value="MMR_HSR1"/>
    <property type="match status" value="1"/>
</dbReference>
<organism evidence="12 13">
    <name type="scientific">Candidatus Phytoplasma pini</name>
    <dbReference type="NCBI Taxonomy" id="267362"/>
    <lineage>
        <taxon>Bacteria</taxon>
        <taxon>Bacillati</taxon>
        <taxon>Mycoplasmatota</taxon>
        <taxon>Mollicutes</taxon>
        <taxon>Acholeplasmatales</taxon>
        <taxon>Acholeplasmataceae</taxon>
        <taxon>Candidatus Phytoplasma</taxon>
    </lineage>
</organism>
<gene>
    <name evidence="10 12" type="primary">engB</name>
    <name evidence="12" type="ORF">MDPP_0039</name>
</gene>
<dbReference type="GO" id="GO:0046872">
    <property type="term" value="F:metal ion binding"/>
    <property type="evidence" value="ECO:0007669"/>
    <property type="project" value="UniProtKB-KW"/>
</dbReference>
<evidence type="ECO:0000256" key="10">
    <source>
        <dbReference type="HAMAP-Rule" id="MF_00321"/>
    </source>
</evidence>
<comment type="similarity">
    <text evidence="2 10">Belongs to the TRAFAC class TrmE-Era-EngA-EngB-Septin-like GTPase superfamily. EngB GTPase family.</text>
</comment>
<dbReference type="EMBL" id="VIAE01000001">
    <property type="protein sequence ID" value="TVY12423.1"/>
    <property type="molecule type" value="Genomic_DNA"/>
</dbReference>
<comment type="cofactor">
    <cofactor evidence="1">
        <name>Mg(2+)</name>
        <dbReference type="ChEBI" id="CHEBI:18420"/>
    </cofactor>
</comment>